<dbReference type="AlphaFoldDB" id="A0A133VCF9"/>
<gene>
    <name evidence="1" type="ORF">AKJ47_00595</name>
</gene>
<organism evidence="1 2">
    <name type="scientific">candidate division MSBL1 archaeon SCGC-AAA261G05</name>
    <dbReference type="NCBI Taxonomy" id="1698276"/>
    <lineage>
        <taxon>Archaea</taxon>
        <taxon>Methanobacteriati</taxon>
        <taxon>Methanobacteriota</taxon>
        <taxon>candidate division MSBL1</taxon>
    </lineage>
</organism>
<comment type="caution">
    <text evidence="1">The sequence shown here is derived from an EMBL/GenBank/DDBJ whole genome shotgun (WGS) entry which is preliminary data.</text>
</comment>
<reference evidence="1 2" key="1">
    <citation type="journal article" date="2016" name="Sci. Rep.">
        <title>Metabolic traits of an uncultured archaeal lineage -MSBL1- from brine pools of the Red Sea.</title>
        <authorList>
            <person name="Mwirichia R."/>
            <person name="Alam I."/>
            <person name="Rashid M."/>
            <person name="Vinu M."/>
            <person name="Ba-Alawi W."/>
            <person name="Anthony Kamau A."/>
            <person name="Kamanda Ngugi D."/>
            <person name="Goker M."/>
            <person name="Klenk H.P."/>
            <person name="Bajic V."/>
            <person name="Stingl U."/>
        </authorList>
    </citation>
    <scope>NUCLEOTIDE SEQUENCE [LARGE SCALE GENOMIC DNA]</scope>
    <source>
        <strain evidence="1">SCGC-AAA261G05</strain>
    </source>
</reference>
<keyword evidence="2" id="KW-1185">Reference proteome</keyword>
<accession>A0A133VCF9</accession>
<name>A0A133VCF9_9EURY</name>
<evidence type="ECO:0000313" key="2">
    <source>
        <dbReference type="Proteomes" id="UP000070405"/>
    </source>
</evidence>
<proteinExistence type="predicted"/>
<dbReference type="EMBL" id="LHYA01000004">
    <property type="protein sequence ID" value="KXB04131.1"/>
    <property type="molecule type" value="Genomic_DNA"/>
</dbReference>
<protein>
    <submittedName>
        <fullName evidence="1">Uncharacterized protein</fullName>
    </submittedName>
</protein>
<evidence type="ECO:0000313" key="1">
    <source>
        <dbReference type="EMBL" id="KXB04131.1"/>
    </source>
</evidence>
<sequence>MVKNVFDRNNSKVQIGRRKTRQKVRPVYLRPWEELVGLLEDVSVDEGVAILEISREVKIKLPPEKLAELEDVVGEEVRVLRTDGFKIDEFLVDIREETDDG</sequence>
<dbReference type="Proteomes" id="UP000070405">
    <property type="component" value="Unassembled WGS sequence"/>
</dbReference>